<dbReference type="Pfam" id="PF10604">
    <property type="entry name" value="Polyketide_cyc2"/>
    <property type="match status" value="1"/>
</dbReference>
<proteinExistence type="predicted"/>
<reference evidence="1 2" key="1">
    <citation type="submission" date="2022-06" db="EMBL/GenBank/DDBJ databases">
        <title>Halomicroarcula sp. a new haloarchaeum isolate from saline soil.</title>
        <authorList>
            <person name="Strakova D."/>
            <person name="Galisteo C."/>
            <person name="Sanchez-Porro C."/>
            <person name="Ventosa A."/>
        </authorList>
    </citation>
    <scope>NUCLEOTIDE SEQUENCE [LARGE SCALE GENOMIC DNA]</scope>
    <source>
        <strain evidence="1 2">S3CR25-11</strain>
    </source>
</reference>
<accession>A0ABU2FLR7</accession>
<name>A0ABU2FLR7_9EURY</name>
<evidence type="ECO:0000313" key="2">
    <source>
        <dbReference type="Proteomes" id="UP001268864"/>
    </source>
</evidence>
<sequence>MTLSLGETDYALERTPDGRRLVVRRVVDAPIDVVWEVLTDTEQWPDWGLSITAVELPVRRGSSHSVRRTAVESPDRYITAETRGRVRALGAVWLPFEITSCENYRWTWTVARVPATGHFVETHPTGSVVGFEVPPLAVGYVPVCQRACARIAAIAASLGEKR</sequence>
<comment type="caution">
    <text evidence="1">The sequence shown here is derived from an EMBL/GenBank/DDBJ whole genome shotgun (WGS) entry which is preliminary data.</text>
</comment>
<organism evidence="1 2">
    <name type="scientific">Haloarcula onubensis</name>
    <dbReference type="NCBI Taxonomy" id="2950539"/>
    <lineage>
        <taxon>Archaea</taxon>
        <taxon>Methanobacteriati</taxon>
        <taxon>Methanobacteriota</taxon>
        <taxon>Stenosarchaea group</taxon>
        <taxon>Halobacteria</taxon>
        <taxon>Halobacteriales</taxon>
        <taxon>Haloarculaceae</taxon>
        <taxon>Haloarcula</taxon>
    </lineage>
</organism>
<dbReference type="InterPro" id="IPR019587">
    <property type="entry name" value="Polyketide_cyclase/dehydratase"/>
</dbReference>
<protein>
    <submittedName>
        <fullName evidence="1">SRPBCC family protein</fullName>
    </submittedName>
</protein>
<evidence type="ECO:0000313" key="1">
    <source>
        <dbReference type="EMBL" id="MDS0281697.1"/>
    </source>
</evidence>
<dbReference type="EMBL" id="JAMQOS010000001">
    <property type="protein sequence ID" value="MDS0281697.1"/>
    <property type="molecule type" value="Genomic_DNA"/>
</dbReference>
<gene>
    <name evidence="1" type="ORF">NDI86_06145</name>
</gene>
<keyword evidence="2" id="KW-1185">Reference proteome</keyword>
<dbReference type="RefSeq" id="WP_310899528.1">
    <property type="nucleotide sequence ID" value="NZ_JAMQOS010000001.1"/>
</dbReference>
<dbReference type="Proteomes" id="UP001268864">
    <property type="component" value="Unassembled WGS sequence"/>
</dbReference>
<dbReference type="SUPFAM" id="SSF55961">
    <property type="entry name" value="Bet v1-like"/>
    <property type="match status" value="1"/>
</dbReference>
<dbReference type="Gene3D" id="3.30.530.20">
    <property type="match status" value="1"/>
</dbReference>
<dbReference type="InterPro" id="IPR023393">
    <property type="entry name" value="START-like_dom_sf"/>
</dbReference>